<dbReference type="PANTHER" id="PTHR10695">
    <property type="entry name" value="DEPHOSPHO-COA KINASE-RELATED"/>
    <property type="match status" value="1"/>
</dbReference>
<keyword evidence="2" id="KW-0963">Cytoplasm</keyword>
<evidence type="ECO:0000256" key="2">
    <source>
        <dbReference type="ARBA" id="ARBA00022490"/>
    </source>
</evidence>
<dbReference type="InterPro" id="IPR001977">
    <property type="entry name" value="Depp_CoAkinase"/>
</dbReference>
<keyword evidence="8" id="KW-0812">Transmembrane</keyword>
<dbReference type="InterPro" id="IPR027417">
    <property type="entry name" value="P-loop_NTPase"/>
</dbReference>
<keyword evidence="5 9" id="KW-0418">Kinase</keyword>
<accession>S9UST1</accession>
<dbReference type="GO" id="GO:0004140">
    <property type="term" value="F:dephospho-CoA kinase activity"/>
    <property type="evidence" value="ECO:0007669"/>
    <property type="project" value="InterPro"/>
</dbReference>
<evidence type="ECO:0000256" key="8">
    <source>
        <dbReference type="SAM" id="Phobius"/>
    </source>
</evidence>
<sequence length="262" mass="29122">MYGPHFPLPPFLSTFFVFTIRYRSRTAFPSMILIGLTGGIACGKSTVCRLLAEEHGITVIDADLVVRELQLPGTSCMRRIEQQWPQCIRAETGELDRLALGKIIFEDPEARKVLGRIMNGPICYAIVKKILCLWWRTASDAVVILDAPTLFETGALTRFISNSLVVACAAERQVARLHTRNGFSEADARHRIAAQMPLARKRQLAGYVLENDTDDMTVLRRQVAESVVWMRSQSARRLTWMVSAVCAAVTGTAVAAVLLLCK</sequence>
<dbReference type="NCBIfam" id="TIGR00152">
    <property type="entry name" value="dephospho-CoA kinase"/>
    <property type="match status" value="1"/>
</dbReference>
<dbReference type="GO" id="GO:0005524">
    <property type="term" value="F:ATP binding"/>
    <property type="evidence" value="ECO:0007669"/>
    <property type="project" value="UniProtKB-KW"/>
</dbReference>
<dbReference type="HAMAP" id="MF_00376">
    <property type="entry name" value="Dephospho_CoA_kinase"/>
    <property type="match status" value="1"/>
</dbReference>
<keyword evidence="8" id="KW-0472">Membrane</keyword>
<evidence type="ECO:0000256" key="6">
    <source>
        <dbReference type="ARBA" id="ARBA00022840"/>
    </source>
</evidence>
<dbReference type="SUPFAM" id="SSF52540">
    <property type="entry name" value="P-loop containing nucleoside triphosphate hydrolases"/>
    <property type="match status" value="1"/>
</dbReference>
<dbReference type="AlphaFoldDB" id="S9UST1"/>
<organism evidence="9 10">
    <name type="scientific">Strigomonas culicis</name>
    <dbReference type="NCBI Taxonomy" id="28005"/>
    <lineage>
        <taxon>Eukaryota</taxon>
        <taxon>Discoba</taxon>
        <taxon>Euglenozoa</taxon>
        <taxon>Kinetoplastea</taxon>
        <taxon>Metakinetoplastina</taxon>
        <taxon>Trypanosomatida</taxon>
        <taxon>Trypanosomatidae</taxon>
        <taxon>Strigomonadinae</taxon>
        <taxon>Strigomonas</taxon>
    </lineage>
</organism>
<evidence type="ECO:0000256" key="5">
    <source>
        <dbReference type="ARBA" id="ARBA00022777"/>
    </source>
</evidence>
<keyword evidence="6" id="KW-0067">ATP-binding</keyword>
<name>S9UST1_9TRYP</name>
<comment type="similarity">
    <text evidence="1">Belongs to the CoaE family.</text>
</comment>
<comment type="caution">
    <text evidence="9">The sequence shown here is derived from an EMBL/GenBank/DDBJ whole genome shotgun (WGS) entry which is preliminary data.</text>
</comment>
<evidence type="ECO:0000313" key="10">
    <source>
        <dbReference type="Proteomes" id="UP000015354"/>
    </source>
</evidence>
<keyword evidence="4" id="KW-0547">Nucleotide-binding</keyword>
<feature type="transmembrane region" description="Helical" evidence="8">
    <location>
        <begin position="238"/>
        <end position="260"/>
    </location>
</feature>
<dbReference type="PANTHER" id="PTHR10695:SF46">
    <property type="entry name" value="BIFUNCTIONAL COENZYME A SYNTHASE-RELATED"/>
    <property type="match status" value="1"/>
</dbReference>
<dbReference type="GO" id="GO:0015937">
    <property type="term" value="P:coenzyme A biosynthetic process"/>
    <property type="evidence" value="ECO:0007669"/>
    <property type="project" value="UniProtKB-KW"/>
</dbReference>
<dbReference type="FunFam" id="3.40.50.300:FF:000991">
    <property type="entry name" value="Dephospho-CoA kinase"/>
    <property type="match status" value="1"/>
</dbReference>
<evidence type="ECO:0000256" key="3">
    <source>
        <dbReference type="ARBA" id="ARBA00022679"/>
    </source>
</evidence>
<dbReference type="Proteomes" id="UP000015354">
    <property type="component" value="Unassembled WGS sequence"/>
</dbReference>
<protein>
    <submittedName>
        <fullName evidence="9">Dephospho-CoA kinase</fullName>
    </submittedName>
</protein>
<reference evidence="9 10" key="1">
    <citation type="journal article" date="2013" name="PLoS ONE">
        <title>Predicting the Proteins of Angomonas deanei, Strigomonas culicis and Their Respective Endosymbionts Reveals New Aspects of the Trypanosomatidae Family.</title>
        <authorList>
            <person name="Motta M.C."/>
            <person name="Martins A.C."/>
            <person name="de Souza S.S."/>
            <person name="Catta-Preta C.M."/>
            <person name="Silva R."/>
            <person name="Klein C.C."/>
            <person name="de Almeida L.G."/>
            <person name="de Lima Cunha O."/>
            <person name="Ciapina L.P."/>
            <person name="Brocchi M."/>
            <person name="Colabardini A.C."/>
            <person name="de Araujo Lima B."/>
            <person name="Machado C.R."/>
            <person name="de Almeida Soares C.M."/>
            <person name="Probst C.M."/>
            <person name="de Menezes C.B."/>
            <person name="Thompson C.E."/>
            <person name="Bartholomeu D.C."/>
            <person name="Gradia D.F."/>
            <person name="Pavoni D.P."/>
            <person name="Grisard E.C."/>
            <person name="Fantinatti-Garboggini F."/>
            <person name="Marchini F.K."/>
            <person name="Rodrigues-Luiz G.F."/>
            <person name="Wagner G."/>
            <person name="Goldman G.H."/>
            <person name="Fietto J.L."/>
            <person name="Elias M.C."/>
            <person name="Goldman M.H."/>
            <person name="Sagot M.F."/>
            <person name="Pereira M."/>
            <person name="Stoco P.H."/>
            <person name="de Mendonca-Neto R.P."/>
            <person name="Teixeira S.M."/>
            <person name="Maciel T.E."/>
            <person name="de Oliveira Mendes T.A."/>
            <person name="Urmenyi T.P."/>
            <person name="de Souza W."/>
            <person name="Schenkman S."/>
            <person name="de Vasconcelos A.T."/>
        </authorList>
    </citation>
    <scope>NUCLEOTIDE SEQUENCE [LARGE SCALE GENOMIC DNA]</scope>
</reference>
<dbReference type="PROSITE" id="PS51219">
    <property type="entry name" value="DPCK"/>
    <property type="match status" value="1"/>
</dbReference>
<gene>
    <name evidence="9" type="ORF">STCU_03155</name>
</gene>
<dbReference type="Gene3D" id="3.40.50.300">
    <property type="entry name" value="P-loop containing nucleotide triphosphate hydrolases"/>
    <property type="match status" value="1"/>
</dbReference>
<dbReference type="Pfam" id="PF01121">
    <property type="entry name" value="CoaE"/>
    <property type="match status" value="1"/>
</dbReference>
<evidence type="ECO:0000256" key="1">
    <source>
        <dbReference type="ARBA" id="ARBA00009018"/>
    </source>
</evidence>
<keyword evidence="7" id="KW-0173">Coenzyme A biosynthesis</keyword>
<evidence type="ECO:0000313" key="9">
    <source>
        <dbReference type="EMBL" id="EPY31869.1"/>
    </source>
</evidence>
<dbReference type="OrthoDB" id="247245at2759"/>
<keyword evidence="10" id="KW-1185">Reference proteome</keyword>
<dbReference type="EMBL" id="ATMH01003155">
    <property type="protein sequence ID" value="EPY31869.1"/>
    <property type="molecule type" value="Genomic_DNA"/>
</dbReference>
<evidence type="ECO:0000256" key="4">
    <source>
        <dbReference type="ARBA" id="ARBA00022741"/>
    </source>
</evidence>
<keyword evidence="8" id="KW-1133">Transmembrane helix</keyword>
<keyword evidence="3" id="KW-0808">Transferase</keyword>
<dbReference type="CDD" id="cd02022">
    <property type="entry name" value="DPCK"/>
    <property type="match status" value="1"/>
</dbReference>
<evidence type="ECO:0000256" key="7">
    <source>
        <dbReference type="ARBA" id="ARBA00022993"/>
    </source>
</evidence>
<proteinExistence type="inferred from homology"/>